<gene>
    <name evidence="5" type="ORF">ACHAWU_004182</name>
</gene>
<evidence type="ECO:0000256" key="2">
    <source>
        <dbReference type="ARBA" id="ARBA00023043"/>
    </source>
</evidence>
<feature type="chain" id="PRO_5044834091" evidence="4">
    <location>
        <begin position="25"/>
        <end position="438"/>
    </location>
</feature>
<organism evidence="5 6">
    <name type="scientific">Discostella pseudostelligera</name>
    <dbReference type="NCBI Taxonomy" id="259834"/>
    <lineage>
        <taxon>Eukaryota</taxon>
        <taxon>Sar</taxon>
        <taxon>Stramenopiles</taxon>
        <taxon>Ochrophyta</taxon>
        <taxon>Bacillariophyta</taxon>
        <taxon>Coscinodiscophyceae</taxon>
        <taxon>Thalassiosirophycidae</taxon>
        <taxon>Stephanodiscales</taxon>
        <taxon>Stephanodiscaceae</taxon>
        <taxon>Discostella</taxon>
    </lineage>
</organism>
<feature type="repeat" description="ANK" evidence="3">
    <location>
        <begin position="374"/>
        <end position="406"/>
    </location>
</feature>
<evidence type="ECO:0000313" key="5">
    <source>
        <dbReference type="EMBL" id="KAL3758101.1"/>
    </source>
</evidence>
<name>A0ABD3M2A3_9STRA</name>
<keyword evidence="6" id="KW-1185">Reference proteome</keyword>
<keyword evidence="2 3" id="KW-0040">ANK repeat</keyword>
<dbReference type="Proteomes" id="UP001530293">
    <property type="component" value="Unassembled WGS sequence"/>
</dbReference>
<accession>A0ABD3M2A3</accession>
<dbReference type="EMBL" id="JALLBG020000240">
    <property type="protein sequence ID" value="KAL3758101.1"/>
    <property type="molecule type" value="Genomic_DNA"/>
</dbReference>
<evidence type="ECO:0000256" key="3">
    <source>
        <dbReference type="PROSITE-ProRule" id="PRU00023"/>
    </source>
</evidence>
<keyword evidence="4" id="KW-0732">Signal</keyword>
<protein>
    <submittedName>
        <fullName evidence="5">Uncharacterized protein</fullName>
    </submittedName>
</protein>
<feature type="signal peptide" evidence="4">
    <location>
        <begin position="1"/>
        <end position="24"/>
    </location>
</feature>
<dbReference type="PANTHER" id="PTHR24171:SF9">
    <property type="entry name" value="ANKYRIN REPEAT DOMAIN-CONTAINING PROTEIN 39"/>
    <property type="match status" value="1"/>
</dbReference>
<evidence type="ECO:0000313" key="6">
    <source>
        <dbReference type="Proteomes" id="UP001530293"/>
    </source>
</evidence>
<dbReference type="InterPro" id="IPR036770">
    <property type="entry name" value="Ankyrin_rpt-contain_sf"/>
</dbReference>
<sequence length="438" mass="49699">MNKISTMKLLSVLVTGLVVRATSASQKQVLNAFGELSYGVDVSFPVHHLKFDQDHQPLGDRRKAYEEFMEGCRQYYPDAPDSCDLTEEDRCAMSVRQPASMQNYTDTGFKKVQAPKAVFDLLSNYWETHYDERSQEKWPRGNTYVNHWAAPTYMVNVEETSLRGGGYELKNKIWDGVKPILEEWTGMELEPSSMYGIRQYTNGAILNPHADRNPLISSCIINVAQDVEEDWPLEVYGRDGLAYNVTMKPGDMVLYESHSLIHGRPFPLKGKYFANIFIHFKPTGKLLRERDTPVLTDEGEEHMPIYILRGSPDEKKWLREHPPQKSFRHNVKESPAAAASPLEELSHAAAIGDIDRVSHFVSNHKDLLHKKDSNGWQPIHEAARGGHLDVVKILLENGGDVNERTNFGEGDSLIEIVFDSHGYDHPLFDFLESVGAEL</sequence>
<reference evidence="5 6" key="1">
    <citation type="submission" date="2024-10" db="EMBL/GenBank/DDBJ databases">
        <title>Updated reference genomes for cyclostephanoid diatoms.</title>
        <authorList>
            <person name="Roberts W.R."/>
            <person name="Alverson A.J."/>
        </authorList>
    </citation>
    <scope>NUCLEOTIDE SEQUENCE [LARGE SCALE GENOMIC DNA]</scope>
    <source>
        <strain evidence="5 6">AJA232-27</strain>
    </source>
</reference>
<dbReference type="SMART" id="SM00248">
    <property type="entry name" value="ANK"/>
    <property type="match status" value="1"/>
</dbReference>
<evidence type="ECO:0000256" key="4">
    <source>
        <dbReference type="SAM" id="SignalP"/>
    </source>
</evidence>
<dbReference type="PROSITE" id="PS50297">
    <property type="entry name" value="ANK_REP_REGION"/>
    <property type="match status" value="1"/>
</dbReference>
<dbReference type="PROSITE" id="PS50088">
    <property type="entry name" value="ANK_REPEAT"/>
    <property type="match status" value="1"/>
</dbReference>
<dbReference type="Pfam" id="PF12796">
    <property type="entry name" value="Ank_2"/>
    <property type="match status" value="1"/>
</dbReference>
<keyword evidence="1" id="KW-0677">Repeat</keyword>
<comment type="caution">
    <text evidence="5">The sequence shown here is derived from an EMBL/GenBank/DDBJ whole genome shotgun (WGS) entry which is preliminary data.</text>
</comment>
<dbReference type="PANTHER" id="PTHR24171">
    <property type="entry name" value="ANKYRIN REPEAT DOMAIN-CONTAINING PROTEIN 39-RELATED"/>
    <property type="match status" value="1"/>
</dbReference>
<dbReference type="Gene3D" id="1.25.40.20">
    <property type="entry name" value="Ankyrin repeat-containing domain"/>
    <property type="match status" value="1"/>
</dbReference>
<dbReference type="SUPFAM" id="SSF48403">
    <property type="entry name" value="Ankyrin repeat"/>
    <property type="match status" value="1"/>
</dbReference>
<proteinExistence type="predicted"/>
<dbReference type="AlphaFoldDB" id="A0ABD3M2A3"/>
<evidence type="ECO:0000256" key="1">
    <source>
        <dbReference type="ARBA" id="ARBA00022737"/>
    </source>
</evidence>
<dbReference type="InterPro" id="IPR002110">
    <property type="entry name" value="Ankyrin_rpt"/>
</dbReference>